<dbReference type="Pfam" id="PF23585">
    <property type="entry name" value="DUF7137"/>
    <property type="match status" value="1"/>
</dbReference>
<protein>
    <recommendedName>
        <fullName evidence="2">DUF7137 domain-containing protein</fullName>
    </recommendedName>
</protein>
<sequence>MNCIESQKFDKIRISQNEVKYIGKRQSSNQDTNTNGATNANLQSNSRENNKILASDPNNGNIFSKENTTQDPAQNRQSNNEVPNVSGKKEGANVEQKEGAEQPKNARSDNPSAQQESENINKNNAGQNQPTENTIKQNNASQDQPKENSTKQANINLSKQNENPNDKAGVAPNQPPKEEPNMRENEITNQEKAIKDGLGPAEQRQQDMGAKNTVDEKNPGKQDLNAVENKETREAGQRSGIEPAQEGSNNKQVVSAQDKNNPQRINILEESQRPTESITTQVSEQLVINDFKNNELDKESAQKTQSGLNTMGLDVAKESEESGEFVIGGDITKDKSKSKSDEENPEDFTGFPGRIEMLVPPRSIATPMIAINSIVELKWKYDKLLTKPPKRITIAIQMPKAASGEVQSRPSVYNIATNITGSTTEYFWNTALQVPSGMSYRSGPGNTVIIYDSDRGLEKSDRAPTGHLLKYSFPFSFYLSRYNQTNDGVPSNYNPNSATRLLPSLSTTLLRSMSLALIVSSVSICPYLLPL</sequence>
<proteinExistence type="predicted"/>
<feature type="compositionally biased region" description="Polar residues" evidence="1">
    <location>
        <begin position="150"/>
        <end position="163"/>
    </location>
</feature>
<feature type="compositionally biased region" description="Polar residues" evidence="1">
    <location>
        <begin position="246"/>
        <end position="264"/>
    </location>
</feature>
<organism evidence="3 4">
    <name type="scientific">Smittium simulii</name>
    <dbReference type="NCBI Taxonomy" id="133385"/>
    <lineage>
        <taxon>Eukaryota</taxon>
        <taxon>Fungi</taxon>
        <taxon>Fungi incertae sedis</taxon>
        <taxon>Zoopagomycota</taxon>
        <taxon>Kickxellomycotina</taxon>
        <taxon>Harpellomycetes</taxon>
        <taxon>Harpellales</taxon>
        <taxon>Legeriomycetaceae</taxon>
        <taxon>Smittium</taxon>
    </lineage>
</organism>
<feature type="compositionally biased region" description="Basic and acidic residues" evidence="1">
    <location>
        <begin position="331"/>
        <end position="342"/>
    </location>
</feature>
<feature type="region of interest" description="Disordered" evidence="1">
    <location>
        <begin position="329"/>
        <end position="353"/>
    </location>
</feature>
<dbReference type="OrthoDB" id="2435509at2759"/>
<accession>A0A2T9YDY5</accession>
<feature type="compositionally biased region" description="Basic and acidic residues" evidence="1">
    <location>
        <begin position="176"/>
        <end position="186"/>
    </location>
</feature>
<dbReference type="Proteomes" id="UP000245383">
    <property type="component" value="Unassembled WGS sequence"/>
</dbReference>
<evidence type="ECO:0000256" key="1">
    <source>
        <dbReference type="SAM" id="MobiDB-lite"/>
    </source>
</evidence>
<evidence type="ECO:0000313" key="3">
    <source>
        <dbReference type="EMBL" id="PVU90504.1"/>
    </source>
</evidence>
<dbReference type="AlphaFoldDB" id="A0A2T9YDY5"/>
<feature type="compositionally biased region" description="Polar residues" evidence="1">
    <location>
        <begin position="25"/>
        <end position="47"/>
    </location>
</feature>
<comment type="caution">
    <text evidence="3">The sequence shown here is derived from an EMBL/GenBank/DDBJ whole genome shotgun (WGS) entry which is preliminary data.</text>
</comment>
<dbReference type="EMBL" id="MBFR01000254">
    <property type="protein sequence ID" value="PVU90504.1"/>
    <property type="molecule type" value="Genomic_DNA"/>
</dbReference>
<feature type="compositionally biased region" description="Polar residues" evidence="1">
    <location>
        <begin position="108"/>
        <end position="143"/>
    </location>
</feature>
<feature type="compositionally biased region" description="Polar residues" evidence="1">
    <location>
        <begin position="56"/>
        <end position="83"/>
    </location>
</feature>
<dbReference type="InterPro" id="IPR055561">
    <property type="entry name" value="DUF7137"/>
</dbReference>
<reference evidence="3 4" key="1">
    <citation type="journal article" date="2018" name="MBio">
        <title>Comparative Genomics Reveals the Core Gene Toolbox for the Fungus-Insect Symbiosis.</title>
        <authorList>
            <person name="Wang Y."/>
            <person name="Stata M."/>
            <person name="Wang W."/>
            <person name="Stajich J.E."/>
            <person name="White M.M."/>
            <person name="Moncalvo J.M."/>
        </authorList>
    </citation>
    <scope>NUCLEOTIDE SEQUENCE [LARGE SCALE GENOMIC DNA]</scope>
    <source>
        <strain evidence="3 4">SWE-8-4</strain>
    </source>
</reference>
<feature type="domain" description="DUF7137" evidence="2">
    <location>
        <begin position="352"/>
        <end position="481"/>
    </location>
</feature>
<gene>
    <name evidence="3" type="ORF">BB561_004842</name>
</gene>
<evidence type="ECO:0000313" key="4">
    <source>
        <dbReference type="Proteomes" id="UP000245383"/>
    </source>
</evidence>
<feature type="compositionally biased region" description="Basic and acidic residues" evidence="1">
    <location>
        <begin position="87"/>
        <end position="107"/>
    </location>
</feature>
<keyword evidence="4" id="KW-1185">Reference proteome</keyword>
<evidence type="ECO:0000259" key="2">
    <source>
        <dbReference type="Pfam" id="PF23585"/>
    </source>
</evidence>
<name>A0A2T9YDY5_9FUNG</name>
<feature type="region of interest" description="Disordered" evidence="1">
    <location>
        <begin position="22"/>
        <end position="281"/>
    </location>
</feature>
<dbReference type="STRING" id="133385.A0A2T9YDY5"/>